<keyword evidence="4" id="KW-0456">Lyase</keyword>
<dbReference type="Pfam" id="PF26577">
    <property type="entry name" value="TSEN34_N"/>
    <property type="match status" value="1"/>
</dbReference>
<dbReference type="InterPro" id="IPR059049">
    <property type="entry name" value="TSEN34_N"/>
</dbReference>
<evidence type="ECO:0000259" key="7">
    <source>
        <dbReference type="Pfam" id="PF26577"/>
    </source>
</evidence>
<evidence type="ECO:0000259" key="6">
    <source>
        <dbReference type="Pfam" id="PF01974"/>
    </source>
</evidence>
<evidence type="ECO:0000313" key="8">
    <source>
        <dbReference type="EMBL" id="KAK8848181.1"/>
    </source>
</evidence>
<dbReference type="PANTHER" id="PTHR13070">
    <property type="entry name" value="TRNA-SPLICING ENDONUCLEASE SUBUNIT SEN34-RELATED"/>
    <property type="match status" value="1"/>
</dbReference>
<dbReference type="EMBL" id="JAPFFF010000027">
    <property type="protein sequence ID" value="KAK8848181.1"/>
    <property type="molecule type" value="Genomic_DNA"/>
</dbReference>
<comment type="catalytic activity">
    <reaction evidence="5">
        <text>pretRNA = a 3'-half-tRNA molecule with a 5'-OH end + a 5'-half-tRNA molecule with a 2',3'-cyclic phosphate end + an intron with a 2',3'-cyclic phosphate and a 5'-hydroxyl terminus.</text>
        <dbReference type="EC" id="4.6.1.16"/>
    </reaction>
</comment>
<keyword evidence="3" id="KW-0819">tRNA processing</keyword>
<dbReference type="PANTHER" id="PTHR13070:SF0">
    <property type="entry name" value="TRNA-SPLICING ENDONUCLEASE SUBUNIT SEN34"/>
    <property type="match status" value="1"/>
</dbReference>
<proteinExistence type="inferred from homology"/>
<dbReference type="Proteomes" id="UP001470230">
    <property type="component" value="Unassembled WGS sequence"/>
</dbReference>
<sequence>MSDSDNPSKILPRIYYEGGSWLIWTANEVEELYKLAKIVGCATLTAPHFPKQSNELALPFELMSCEVRWCYDNHYCSLYVIKPKFELTTVPIPQLPSLYDKQIKIDDESEYENEPIEPPEIDSQLYETYCILKKKGFWIYDGQNYGCDFSIYKDEPWKCHSYALVWCEKEFFNTRQLIQHVRIAESTKKKAIAAIASEDGSINLVDFSRYKMKDDHEDDIIIEEDDDHFL</sequence>
<evidence type="ECO:0000256" key="4">
    <source>
        <dbReference type="ARBA" id="ARBA00023239"/>
    </source>
</evidence>
<protein>
    <recommendedName>
        <fullName evidence="2">tRNA-intron lyase</fullName>
        <ecNumber evidence="2">4.6.1.16</ecNumber>
    </recommendedName>
</protein>
<evidence type="ECO:0000313" key="9">
    <source>
        <dbReference type="Proteomes" id="UP001470230"/>
    </source>
</evidence>
<evidence type="ECO:0000256" key="1">
    <source>
        <dbReference type="ARBA" id="ARBA00008078"/>
    </source>
</evidence>
<organism evidence="8 9">
    <name type="scientific">Tritrichomonas musculus</name>
    <dbReference type="NCBI Taxonomy" id="1915356"/>
    <lineage>
        <taxon>Eukaryota</taxon>
        <taxon>Metamonada</taxon>
        <taxon>Parabasalia</taxon>
        <taxon>Tritrichomonadida</taxon>
        <taxon>Tritrichomonadidae</taxon>
        <taxon>Tritrichomonas</taxon>
    </lineage>
</organism>
<feature type="domain" description="TSEN34 N-terminal" evidence="7">
    <location>
        <begin position="13"/>
        <end position="78"/>
    </location>
</feature>
<accession>A0ABR2HIX7</accession>
<comment type="caution">
    <text evidence="8">The sequence shown here is derived from an EMBL/GenBank/DDBJ whole genome shotgun (WGS) entry which is preliminary data.</text>
</comment>
<dbReference type="SUPFAM" id="SSF53032">
    <property type="entry name" value="tRNA-intron endonuclease catalytic domain-like"/>
    <property type="match status" value="1"/>
</dbReference>
<dbReference type="InterPro" id="IPR011856">
    <property type="entry name" value="tRNA_endonuc-like_dom_sf"/>
</dbReference>
<reference evidence="8 9" key="1">
    <citation type="submission" date="2024-04" db="EMBL/GenBank/DDBJ databases">
        <title>Tritrichomonas musculus Genome.</title>
        <authorList>
            <person name="Alves-Ferreira E."/>
            <person name="Grigg M."/>
            <person name="Lorenzi H."/>
            <person name="Galac M."/>
        </authorList>
    </citation>
    <scope>NUCLEOTIDE SEQUENCE [LARGE SCALE GENOMIC DNA]</scope>
    <source>
        <strain evidence="8 9">EAF2021</strain>
    </source>
</reference>
<comment type="similarity">
    <text evidence="1">Belongs to the tRNA-intron endonuclease family.</text>
</comment>
<evidence type="ECO:0000256" key="3">
    <source>
        <dbReference type="ARBA" id="ARBA00022694"/>
    </source>
</evidence>
<evidence type="ECO:0000256" key="2">
    <source>
        <dbReference type="ARBA" id="ARBA00012573"/>
    </source>
</evidence>
<dbReference type="Pfam" id="PF01974">
    <property type="entry name" value="tRNA_int_endo"/>
    <property type="match status" value="1"/>
</dbReference>
<feature type="domain" description="tRNA intron endonuclease catalytic" evidence="6">
    <location>
        <begin position="126"/>
        <end position="203"/>
    </location>
</feature>
<name>A0ABR2HIX7_9EUKA</name>
<evidence type="ECO:0000256" key="5">
    <source>
        <dbReference type="ARBA" id="ARBA00034031"/>
    </source>
</evidence>
<dbReference type="Gene3D" id="3.40.1350.10">
    <property type="match status" value="1"/>
</dbReference>
<dbReference type="InterPro" id="IPR036167">
    <property type="entry name" value="tRNA_intron_Endo_cat-like_sf"/>
</dbReference>
<dbReference type="EC" id="4.6.1.16" evidence="2"/>
<dbReference type="InterPro" id="IPR006677">
    <property type="entry name" value="tRNA_intron_Endonuc_cat-like"/>
</dbReference>
<dbReference type="CDD" id="cd22363">
    <property type="entry name" value="tRNA-intron_lyase_C"/>
    <property type="match status" value="1"/>
</dbReference>
<keyword evidence="9" id="KW-1185">Reference proteome</keyword>
<gene>
    <name evidence="8" type="ORF">M9Y10_019237</name>
</gene>